<dbReference type="SUPFAM" id="SSF53335">
    <property type="entry name" value="S-adenosyl-L-methionine-dependent methyltransferases"/>
    <property type="match status" value="1"/>
</dbReference>
<dbReference type="PANTHER" id="PTHR35897:SF1">
    <property type="entry name" value="METHYLTRANSFERASE AUSD"/>
    <property type="match status" value="1"/>
</dbReference>
<protein>
    <recommendedName>
        <fullName evidence="7">Methyltransferase domain-containing protein</fullName>
    </recommendedName>
</protein>
<proteinExistence type="inferred from homology"/>
<dbReference type="EMBL" id="JARJCM010000248">
    <property type="protein sequence ID" value="KAJ7020871.1"/>
    <property type="molecule type" value="Genomic_DNA"/>
</dbReference>
<evidence type="ECO:0000256" key="4">
    <source>
        <dbReference type="ARBA" id="ARBA00038314"/>
    </source>
</evidence>
<name>A0AAD6WRE1_9AGAR</name>
<keyword evidence="6" id="KW-1185">Reference proteome</keyword>
<reference evidence="5" key="1">
    <citation type="submission" date="2023-03" db="EMBL/GenBank/DDBJ databases">
        <title>Massive genome expansion in bonnet fungi (Mycena s.s.) driven by repeated elements and novel gene families across ecological guilds.</title>
        <authorList>
            <consortium name="Lawrence Berkeley National Laboratory"/>
            <person name="Harder C.B."/>
            <person name="Miyauchi S."/>
            <person name="Viragh M."/>
            <person name="Kuo A."/>
            <person name="Thoen E."/>
            <person name="Andreopoulos B."/>
            <person name="Lu D."/>
            <person name="Skrede I."/>
            <person name="Drula E."/>
            <person name="Henrissat B."/>
            <person name="Morin E."/>
            <person name="Kohler A."/>
            <person name="Barry K."/>
            <person name="LaButti K."/>
            <person name="Morin E."/>
            <person name="Salamov A."/>
            <person name="Lipzen A."/>
            <person name="Mereny Z."/>
            <person name="Hegedus B."/>
            <person name="Baldrian P."/>
            <person name="Stursova M."/>
            <person name="Weitz H."/>
            <person name="Taylor A."/>
            <person name="Grigoriev I.V."/>
            <person name="Nagy L.G."/>
            <person name="Martin F."/>
            <person name="Kauserud H."/>
        </authorList>
    </citation>
    <scope>NUCLEOTIDE SEQUENCE</scope>
    <source>
        <strain evidence="5">CBHHK200</strain>
    </source>
</reference>
<dbReference type="Gene3D" id="3.40.50.150">
    <property type="entry name" value="Vaccinia Virus protein VP39"/>
    <property type="match status" value="1"/>
</dbReference>
<keyword evidence="2" id="KW-0808">Transferase</keyword>
<comment type="similarity">
    <text evidence="4">Belongs to the class I-like SAM-binding methyltransferase superfamily.</text>
</comment>
<sequence length="290" mass="32045">MPHQSQPVDETLYREDDFTFVKEECGIYDPDALKKHILAVQAKAYALHCFPCISLFRFAKTQMSTLPAYKEVLQLGREREGAILLDLGCCCGTDIRKVARDGFPVGNLIASDILADFWDTGHELFRSTPKTFPVVFLPGDALDPKFLEPSAPLAAPMRVPDGDSPPPLTSLTCLTPLRGRVSVIHTSAVLHLFSEDHQLHLVRSLAGLLSPLPGSIILGWHLGRRVKGFGLLGHASLDGRHVFCHSPDSWRALWEGVFPQGTIKVEVELAEIASDDGEDWGRMTWSVVKI</sequence>
<dbReference type="PANTHER" id="PTHR35897">
    <property type="entry name" value="METHYLTRANSFERASE AUSD"/>
    <property type="match status" value="1"/>
</dbReference>
<evidence type="ECO:0000256" key="2">
    <source>
        <dbReference type="ARBA" id="ARBA00022679"/>
    </source>
</evidence>
<evidence type="ECO:0008006" key="7">
    <source>
        <dbReference type="Google" id="ProtNLM"/>
    </source>
</evidence>
<dbReference type="InterPro" id="IPR029063">
    <property type="entry name" value="SAM-dependent_MTases_sf"/>
</dbReference>
<evidence type="ECO:0000313" key="5">
    <source>
        <dbReference type="EMBL" id="KAJ7020871.1"/>
    </source>
</evidence>
<dbReference type="InterPro" id="IPR051654">
    <property type="entry name" value="Meroterpenoid_MTases"/>
</dbReference>
<dbReference type="GO" id="GO:0016740">
    <property type="term" value="F:transferase activity"/>
    <property type="evidence" value="ECO:0007669"/>
    <property type="project" value="UniProtKB-KW"/>
</dbReference>
<organism evidence="5 6">
    <name type="scientific">Mycena alexandri</name>
    <dbReference type="NCBI Taxonomy" id="1745969"/>
    <lineage>
        <taxon>Eukaryota</taxon>
        <taxon>Fungi</taxon>
        <taxon>Dikarya</taxon>
        <taxon>Basidiomycota</taxon>
        <taxon>Agaricomycotina</taxon>
        <taxon>Agaricomycetes</taxon>
        <taxon>Agaricomycetidae</taxon>
        <taxon>Agaricales</taxon>
        <taxon>Marasmiineae</taxon>
        <taxon>Mycenaceae</taxon>
        <taxon>Mycena</taxon>
    </lineage>
</organism>
<evidence type="ECO:0000256" key="1">
    <source>
        <dbReference type="ARBA" id="ARBA00005179"/>
    </source>
</evidence>
<comment type="pathway">
    <text evidence="1">Secondary metabolite biosynthesis.</text>
</comment>
<dbReference type="AlphaFoldDB" id="A0AAD6WRE1"/>
<gene>
    <name evidence="5" type="ORF">C8F04DRAFT_1142444</name>
</gene>
<evidence type="ECO:0000256" key="3">
    <source>
        <dbReference type="ARBA" id="ARBA00022691"/>
    </source>
</evidence>
<comment type="caution">
    <text evidence="5">The sequence shown here is derived from an EMBL/GenBank/DDBJ whole genome shotgun (WGS) entry which is preliminary data.</text>
</comment>
<keyword evidence="3" id="KW-0949">S-adenosyl-L-methionine</keyword>
<dbReference type="Proteomes" id="UP001218188">
    <property type="component" value="Unassembled WGS sequence"/>
</dbReference>
<evidence type="ECO:0000313" key="6">
    <source>
        <dbReference type="Proteomes" id="UP001218188"/>
    </source>
</evidence>
<accession>A0AAD6WRE1</accession>